<reference evidence="3 4" key="1">
    <citation type="submission" date="2023-01" db="EMBL/GenBank/DDBJ databases">
        <authorList>
            <person name="Whitehead M."/>
        </authorList>
    </citation>
    <scope>NUCLEOTIDE SEQUENCE [LARGE SCALE GENOMIC DNA]</scope>
</reference>
<proteinExistence type="predicted"/>
<name>A0AAV0VPF0_9HEMI</name>
<keyword evidence="2" id="KW-0732">Signal</keyword>
<evidence type="ECO:0000256" key="1">
    <source>
        <dbReference type="SAM" id="MobiDB-lite"/>
    </source>
</evidence>
<evidence type="ECO:0000313" key="3">
    <source>
        <dbReference type="EMBL" id="CAI6344563.1"/>
    </source>
</evidence>
<keyword evidence="4" id="KW-1185">Reference proteome</keyword>
<evidence type="ECO:0000256" key="2">
    <source>
        <dbReference type="SAM" id="SignalP"/>
    </source>
</evidence>
<evidence type="ECO:0000313" key="4">
    <source>
        <dbReference type="Proteomes" id="UP001160148"/>
    </source>
</evidence>
<gene>
    <name evidence="3" type="ORF">MEUPH1_LOCUS1683</name>
</gene>
<feature type="signal peptide" evidence="2">
    <location>
        <begin position="1"/>
        <end position="25"/>
    </location>
</feature>
<dbReference type="EMBL" id="CARXXK010000001">
    <property type="protein sequence ID" value="CAI6344563.1"/>
    <property type="molecule type" value="Genomic_DNA"/>
</dbReference>
<dbReference type="AlphaFoldDB" id="A0AAV0VPF0"/>
<comment type="caution">
    <text evidence="3">The sequence shown here is derived from an EMBL/GenBank/DDBJ whole genome shotgun (WGS) entry which is preliminary data.</text>
</comment>
<protein>
    <submittedName>
        <fullName evidence="3">Uncharacterized protein</fullName>
    </submittedName>
</protein>
<dbReference type="Proteomes" id="UP001160148">
    <property type="component" value="Unassembled WGS sequence"/>
</dbReference>
<sequence>MKRFISIFLIVICTLSVFQNGRVSAGKCIICKFGSILTPLNSSVTTKLNTDRQLKSRHSMTLSLENSISVKATLDHHTEKHLPTSTKSDEDLIKPSSPTTLADMSPEDKESFVSVFTSMYGHLTDPIPSDMVVNLVGVFGCSPKLFYTLTQPTLNSALSILAVNQCALHQVPPKDSGLFLKGLLSLSPGVLNSIPKSSFVSILGMVSSADFFDDIPQSSTYNLITALSMSKSSVNCLPLQTLLSLLSFIASQSHTEYLMKLPPSTHFGFLGGLLDTLDDSSPFLVNTIPTSVLVTILSPVMSSRVLSVLPISSFDSLVSVLGSSQALSKDLPVTHFISMINILITSPKILSSLNPNNLAKMLSTVATCPSIFDSLPSTLMRQLFESISVYLPSSLACITANEYSILFGKKN</sequence>
<organism evidence="3 4">
    <name type="scientific">Macrosiphum euphorbiae</name>
    <name type="common">potato aphid</name>
    <dbReference type="NCBI Taxonomy" id="13131"/>
    <lineage>
        <taxon>Eukaryota</taxon>
        <taxon>Metazoa</taxon>
        <taxon>Ecdysozoa</taxon>
        <taxon>Arthropoda</taxon>
        <taxon>Hexapoda</taxon>
        <taxon>Insecta</taxon>
        <taxon>Pterygota</taxon>
        <taxon>Neoptera</taxon>
        <taxon>Paraneoptera</taxon>
        <taxon>Hemiptera</taxon>
        <taxon>Sternorrhyncha</taxon>
        <taxon>Aphidomorpha</taxon>
        <taxon>Aphidoidea</taxon>
        <taxon>Aphididae</taxon>
        <taxon>Macrosiphini</taxon>
        <taxon>Macrosiphum</taxon>
    </lineage>
</organism>
<accession>A0AAV0VPF0</accession>
<feature type="chain" id="PRO_5043662127" evidence="2">
    <location>
        <begin position="26"/>
        <end position="411"/>
    </location>
</feature>
<feature type="region of interest" description="Disordered" evidence="1">
    <location>
        <begin position="80"/>
        <end position="105"/>
    </location>
</feature>
<feature type="compositionally biased region" description="Basic and acidic residues" evidence="1">
    <location>
        <begin position="80"/>
        <end position="93"/>
    </location>
</feature>